<evidence type="ECO:0000256" key="2">
    <source>
        <dbReference type="ARBA" id="ARBA00001946"/>
    </source>
</evidence>
<gene>
    <name evidence="14" type="ORF">UV20_C0008G0025</name>
</gene>
<dbReference type="Gene3D" id="2.170.16.10">
    <property type="entry name" value="Hedgehog/Intein (Hint) domain"/>
    <property type="match status" value="1"/>
</dbReference>
<dbReference type="InterPro" id="IPR003586">
    <property type="entry name" value="Hint_dom_C"/>
</dbReference>
<sequence length="1023" mass="116257">MAKATKAEKKTKAPANAGGYTAQQITVLEGLEPVRQRPGMYIGSTGSTGLHHLIWEVVDNSLDEAMAGHCDQITVKILPGNKISVTDNGRGIPVDIHKQFKVSALELVLTKLHAGGKFGGGGYKVSGGLHGVGVSVVNALSTWMKAEVHRDGGVFVQEYAYGKPQYKVKQAGKAKDHGTIITFQPDPKTFTETTEFDWKTILDHLRQQAYLTKGVKIIVVDERDKENSQSYIFYFEGGISSYVRHLNRQQEPKHDNIFYIDKKLDDDLQVEIALRYVEDFKELIFAFANNIYNPEGGMHLVGFRTALTRTLNAYARGKTILKEKDENLTGEDVREGLTTVISVKLKNPQFEGQTKAKLGNPEVKTAVETVFGESFSIWLEEHPKDAEAIIGKCILAAKARVAAKIARDTVIRKGALEGFTLPGKLADCSTKDATVSELYIVEGDSAGGCWDGDTKIALADGRNLSFKELVKEEEQGKNNYCYTIKDDGDIGIEKILNPRITKKNAEVIKIILDNAEELICTPDHKFMMRNGSYIEAQNLKPEISLMPLVRKLSKIEGRITIKGYEMVLNPQNHKWIFTHLLSDKYNLEKKIYNLDDGEHKHHKNFNKLNNNPDNIVRMPKEENKKIQAEKVKNFFKQHPEQKELLTNLARQEWTNKELLQWRSQKTKEQWTAEFREKRKLAYTQTYLNHSLSFAKKMQENGQDIFATYERERANLPKRNNNLLKLDTLLNRFFNGNRNALQEAVVNFNHKIKRIEKISKKIDVYDIEIPKTHNFALASGIFVHNSAKQGRNRENQAILPLRGKILNIERARIDKILTNNELKSLIIAMGTNIGEMFDISKLRYHRIVIMTDADVDGAHIRTLLLTLFFRHFPQLITNGHIFIAQPPLFKVQSGKEFRYAFSDEERDKIVAEFTKNKEAKIKIVAKKKEEAEETEGTEESPEGESSATIGGIKINIQRYKGLGEMNPDQLWETTMDPTTRTMRKITIEDAEKADEIFDILMGDEVEPRRKFIQTHAKSVKELDI</sequence>
<dbReference type="InterPro" id="IPR036890">
    <property type="entry name" value="HATPase_C_sf"/>
</dbReference>
<dbReference type="SMART" id="SM00306">
    <property type="entry name" value="HintN"/>
    <property type="match status" value="1"/>
</dbReference>
<dbReference type="GO" id="GO:0005524">
    <property type="term" value="F:ATP binding"/>
    <property type="evidence" value="ECO:0007669"/>
    <property type="project" value="UniProtKB-KW"/>
</dbReference>
<dbReference type="SMART" id="SM00305">
    <property type="entry name" value="HintC"/>
    <property type="match status" value="1"/>
</dbReference>
<dbReference type="SUPFAM" id="SSF55874">
    <property type="entry name" value="ATPase domain of HSP90 chaperone/DNA topoisomerase II/histidine kinase"/>
    <property type="match status" value="1"/>
</dbReference>
<dbReference type="PRINTS" id="PR01159">
    <property type="entry name" value="DNAGYRASEB"/>
</dbReference>
<dbReference type="InterPro" id="IPR030934">
    <property type="entry name" value="Intein_C"/>
</dbReference>
<dbReference type="Pfam" id="PF02518">
    <property type="entry name" value="HATPase_c"/>
    <property type="match status" value="1"/>
</dbReference>
<feature type="region of interest" description="Disordered" evidence="12">
    <location>
        <begin position="925"/>
        <end position="947"/>
    </location>
</feature>
<dbReference type="GO" id="GO:0016539">
    <property type="term" value="P:intein-mediated protein splicing"/>
    <property type="evidence" value="ECO:0007669"/>
    <property type="project" value="InterPro"/>
</dbReference>
<protein>
    <recommendedName>
        <fullName evidence="4">DNA topoisomerase (ATP-hydrolyzing)</fullName>
        <ecNumber evidence="4">5.6.2.2</ecNumber>
    </recommendedName>
</protein>
<dbReference type="GO" id="GO:0046872">
    <property type="term" value="F:metal ion binding"/>
    <property type="evidence" value="ECO:0007669"/>
    <property type="project" value="UniProtKB-KW"/>
</dbReference>
<dbReference type="Gene3D" id="3.30.565.10">
    <property type="entry name" value="Histidine kinase-like ATPase, C-terminal domain"/>
    <property type="match status" value="1"/>
</dbReference>
<dbReference type="InterPro" id="IPR006141">
    <property type="entry name" value="Intein_N"/>
</dbReference>
<dbReference type="InterPro" id="IPR003594">
    <property type="entry name" value="HATPase_dom"/>
</dbReference>
<dbReference type="CDD" id="cd00822">
    <property type="entry name" value="TopoII_Trans_DNA_gyrase"/>
    <property type="match status" value="1"/>
</dbReference>
<comment type="similarity">
    <text evidence="3">Belongs to the type II topoisomerase GyrB family.</text>
</comment>
<keyword evidence="8" id="KW-0460">Magnesium</keyword>
<dbReference type="CDD" id="cd16928">
    <property type="entry name" value="HATPase_GyrB-like"/>
    <property type="match status" value="1"/>
</dbReference>
<dbReference type="PROSITE" id="PS50880">
    <property type="entry name" value="TOPRIM"/>
    <property type="match status" value="1"/>
</dbReference>
<dbReference type="InterPro" id="IPR020568">
    <property type="entry name" value="Ribosomal_Su5_D2-typ_SF"/>
</dbReference>
<dbReference type="EC" id="5.6.2.2" evidence="4"/>
<dbReference type="InterPro" id="IPR006171">
    <property type="entry name" value="TOPRIM_dom"/>
</dbReference>
<dbReference type="GO" id="GO:0003918">
    <property type="term" value="F:DNA topoisomerase type II (double strand cut, ATP-hydrolyzing) activity"/>
    <property type="evidence" value="ECO:0007669"/>
    <property type="project" value="UniProtKB-EC"/>
</dbReference>
<dbReference type="PROSITE" id="PS50817">
    <property type="entry name" value="INTEIN_N_TER"/>
    <property type="match status" value="1"/>
</dbReference>
<evidence type="ECO:0000256" key="10">
    <source>
        <dbReference type="ARBA" id="ARBA00023125"/>
    </source>
</evidence>
<dbReference type="Gene3D" id="3.30.230.10">
    <property type="match status" value="1"/>
</dbReference>
<dbReference type="InterPro" id="IPR036844">
    <property type="entry name" value="Hint_dom_sf"/>
</dbReference>
<dbReference type="PANTHER" id="PTHR45866">
    <property type="entry name" value="DNA GYRASE/TOPOISOMERASE SUBUNIT B"/>
    <property type="match status" value="1"/>
</dbReference>
<name>A0A0G1A6T9_9BACT</name>
<evidence type="ECO:0000256" key="6">
    <source>
        <dbReference type="ARBA" id="ARBA00022741"/>
    </source>
</evidence>
<dbReference type="InterPro" id="IPR003587">
    <property type="entry name" value="Hint_dom_N"/>
</dbReference>
<dbReference type="GO" id="GO:0006265">
    <property type="term" value="P:DNA topological change"/>
    <property type="evidence" value="ECO:0007669"/>
    <property type="project" value="InterPro"/>
</dbReference>
<keyword evidence="6" id="KW-0547">Nucleotide-binding</keyword>
<keyword evidence="7" id="KW-0067">ATP-binding</keyword>
<dbReference type="SMART" id="SM00433">
    <property type="entry name" value="TOP2c"/>
    <property type="match status" value="1"/>
</dbReference>
<keyword evidence="11" id="KW-0413">Isomerase</keyword>
<dbReference type="PATRIC" id="fig|1619039.3.peg.904"/>
<evidence type="ECO:0000256" key="7">
    <source>
        <dbReference type="ARBA" id="ARBA00022840"/>
    </source>
</evidence>
<dbReference type="Pfam" id="PF00986">
    <property type="entry name" value="DNA_gyraseB_C"/>
    <property type="match status" value="1"/>
</dbReference>
<dbReference type="InterPro" id="IPR014721">
    <property type="entry name" value="Ribsml_uS5_D2-typ_fold_subgr"/>
</dbReference>
<dbReference type="AlphaFoldDB" id="A0A0G1A6T9"/>
<feature type="domain" description="Toprim" evidence="13">
    <location>
        <begin position="772"/>
        <end position="886"/>
    </location>
</feature>
<dbReference type="EMBL" id="LCDO01000008">
    <property type="protein sequence ID" value="KKS56649.1"/>
    <property type="molecule type" value="Genomic_DNA"/>
</dbReference>
<dbReference type="Pfam" id="PF01751">
    <property type="entry name" value="Toprim"/>
    <property type="match status" value="1"/>
</dbReference>
<evidence type="ECO:0000256" key="5">
    <source>
        <dbReference type="ARBA" id="ARBA00022723"/>
    </source>
</evidence>
<proteinExistence type="inferred from homology"/>
<dbReference type="SMART" id="SM00387">
    <property type="entry name" value="HATPase_c"/>
    <property type="match status" value="1"/>
</dbReference>
<dbReference type="NCBIfam" id="TIGR01443">
    <property type="entry name" value="intein_Cterm"/>
    <property type="match status" value="1"/>
</dbReference>
<reference evidence="14 15" key="1">
    <citation type="journal article" date="2015" name="Nature">
        <title>rRNA introns, odd ribosomes, and small enigmatic genomes across a large radiation of phyla.</title>
        <authorList>
            <person name="Brown C.T."/>
            <person name="Hug L.A."/>
            <person name="Thomas B.C."/>
            <person name="Sharon I."/>
            <person name="Castelle C.J."/>
            <person name="Singh A."/>
            <person name="Wilkins M.J."/>
            <person name="Williams K.H."/>
            <person name="Banfield J.F."/>
        </authorList>
    </citation>
    <scope>NUCLEOTIDE SEQUENCE [LARGE SCALE GENOMIC DNA]</scope>
</reference>
<accession>A0A0G1A6T9</accession>
<dbReference type="Proteomes" id="UP000034837">
    <property type="component" value="Unassembled WGS sequence"/>
</dbReference>
<feature type="compositionally biased region" description="Acidic residues" evidence="12">
    <location>
        <begin position="930"/>
        <end position="941"/>
    </location>
</feature>
<dbReference type="FunFam" id="3.30.565.10:FF:000002">
    <property type="entry name" value="DNA gyrase subunit B"/>
    <property type="match status" value="1"/>
</dbReference>
<dbReference type="GO" id="GO:0003677">
    <property type="term" value="F:DNA binding"/>
    <property type="evidence" value="ECO:0007669"/>
    <property type="project" value="UniProtKB-KW"/>
</dbReference>
<evidence type="ECO:0000256" key="9">
    <source>
        <dbReference type="ARBA" id="ARBA00023029"/>
    </source>
</evidence>
<evidence type="ECO:0000256" key="12">
    <source>
        <dbReference type="SAM" id="MobiDB-lite"/>
    </source>
</evidence>
<dbReference type="PANTHER" id="PTHR45866:SF1">
    <property type="entry name" value="DNA GYRASE SUBUNIT B, MITOCHONDRIAL"/>
    <property type="match status" value="1"/>
</dbReference>
<dbReference type="InterPro" id="IPR013760">
    <property type="entry name" value="Topo_IIA-like_dom_sf"/>
</dbReference>
<dbReference type="InterPro" id="IPR013759">
    <property type="entry name" value="Topo_IIA_B_C"/>
</dbReference>
<evidence type="ECO:0000259" key="13">
    <source>
        <dbReference type="PROSITE" id="PS50880"/>
    </source>
</evidence>
<dbReference type="NCBIfam" id="TIGR01059">
    <property type="entry name" value="gyrB"/>
    <property type="match status" value="1"/>
</dbReference>
<evidence type="ECO:0000313" key="14">
    <source>
        <dbReference type="EMBL" id="KKS56649.1"/>
    </source>
</evidence>
<organism evidence="14 15">
    <name type="scientific">Candidatus Magasanikbacteria bacterium GW2011_GWA2_42_32</name>
    <dbReference type="NCBI Taxonomy" id="1619039"/>
    <lineage>
        <taxon>Bacteria</taxon>
        <taxon>Candidatus Magasanikiibacteriota</taxon>
    </lineage>
</organism>
<dbReference type="PROSITE" id="PS00177">
    <property type="entry name" value="TOPOISOMERASE_II"/>
    <property type="match status" value="1"/>
</dbReference>
<dbReference type="PRINTS" id="PR00418">
    <property type="entry name" value="TPI2FAMILY"/>
</dbReference>
<dbReference type="InterPro" id="IPR013506">
    <property type="entry name" value="Topo_IIA_bsu_dom2"/>
</dbReference>
<comment type="catalytic activity">
    <reaction evidence="1">
        <text>ATP-dependent breakage, passage and rejoining of double-stranded DNA.</text>
        <dbReference type="EC" id="5.6.2.2"/>
    </reaction>
</comment>
<evidence type="ECO:0000313" key="15">
    <source>
        <dbReference type="Proteomes" id="UP000034837"/>
    </source>
</evidence>
<dbReference type="InterPro" id="IPR018522">
    <property type="entry name" value="TopoIIA_CS"/>
</dbReference>
<dbReference type="FunFam" id="3.30.230.10:FF:000005">
    <property type="entry name" value="DNA gyrase subunit B"/>
    <property type="match status" value="1"/>
</dbReference>
<keyword evidence="9" id="KW-0799">Topoisomerase</keyword>
<dbReference type="InterPro" id="IPR000565">
    <property type="entry name" value="Topo_IIA_B"/>
</dbReference>
<dbReference type="NCBIfam" id="TIGR01445">
    <property type="entry name" value="intein_Nterm"/>
    <property type="match status" value="1"/>
</dbReference>
<evidence type="ECO:0000256" key="3">
    <source>
        <dbReference type="ARBA" id="ARBA00010708"/>
    </source>
</evidence>
<comment type="caution">
    <text evidence="14">The sequence shown here is derived from an EMBL/GenBank/DDBJ whole genome shotgun (WGS) entry which is preliminary data.</text>
</comment>
<dbReference type="CDD" id="cd00081">
    <property type="entry name" value="Hint"/>
    <property type="match status" value="2"/>
</dbReference>
<evidence type="ECO:0000256" key="4">
    <source>
        <dbReference type="ARBA" id="ARBA00012895"/>
    </source>
</evidence>
<dbReference type="InterPro" id="IPR011557">
    <property type="entry name" value="GyrB"/>
</dbReference>
<dbReference type="Pfam" id="PF14890">
    <property type="entry name" value="Intein_splicing"/>
    <property type="match status" value="1"/>
</dbReference>
<dbReference type="InterPro" id="IPR001241">
    <property type="entry name" value="Topo_IIA"/>
</dbReference>
<keyword evidence="5" id="KW-0479">Metal-binding</keyword>
<dbReference type="SUPFAM" id="SSF54211">
    <property type="entry name" value="Ribosomal protein S5 domain 2-like"/>
    <property type="match status" value="1"/>
</dbReference>
<dbReference type="PROSITE" id="PS50818">
    <property type="entry name" value="INTEIN_C_TER"/>
    <property type="match status" value="1"/>
</dbReference>
<evidence type="ECO:0000256" key="11">
    <source>
        <dbReference type="ARBA" id="ARBA00023235"/>
    </source>
</evidence>
<dbReference type="FunFam" id="3.40.50.670:FF:000001">
    <property type="entry name" value="DNA topoisomerase 2"/>
    <property type="match status" value="1"/>
</dbReference>
<dbReference type="GO" id="GO:0005694">
    <property type="term" value="C:chromosome"/>
    <property type="evidence" value="ECO:0007669"/>
    <property type="project" value="InterPro"/>
</dbReference>
<comment type="cofactor">
    <cofactor evidence="2">
        <name>Mg(2+)</name>
        <dbReference type="ChEBI" id="CHEBI:18420"/>
    </cofactor>
</comment>
<dbReference type="SUPFAM" id="SSF56719">
    <property type="entry name" value="Type II DNA topoisomerase"/>
    <property type="match status" value="2"/>
</dbReference>
<dbReference type="SUPFAM" id="SSF51294">
    <property type="entry name" value="Hedgehog/intein (Hint) domain"/>
    <property type="match status" value="1"/>
</dbReference>
<dbReference type="Gene3D" id="3.40.50.670">
    <property type="match status" value="2"/>
</dbReference>
<keyword evidence="10" id="KW-0238">DNA-binding</keyword>
<dbReference type="Pfam" id="PF00204">
    <property type="entry name" value="DNA_gyraseB"/>
    <property type="match status" value="1"/>
</dbReference>
<evidence type="ECO:0000256" key="1">
    <source>
        <dbReference type="ARBA" id="ARBA00000185"/>
    </source>
</evidence>
<evidence type="ECO:0000256" key="8">
    <source>
        <dbReference type="ARBA" id="ARBA00022842"/>
    </source>
</evidence>
<dbReference type="InterPro" id="IPR002288">
    <property type="entry name" value="DNA_gyrase_B_C"/>
</dbReference>